<dbReference type="PANTHER" id="PTHR21716:SF4">
    <property type="entry name" value="TRANSMEMBRANE PROTEIN 245"/>
    <property type="match status" value="1"/>
</dbReference>
<proteinExistence type="inferred from homology"/>
<dbReference type="InterPro" id="IPR002549">
    <property type="entry name" value="AI-2E-like"/>
</dbReference>
<evidence type="ECO:0000256" key="1">
    <source>
        <dbReference type="ARBA" id="ARBA00004141"/>
    </source>
</evidence>
<dbReference type="AlphaFoldDB" id="A0A401IYT5"/>
<feature type="transmembrane region" description="Helical" evidence="6">
    <location>
        <begin position="289"/>
        <end position="312"/>
    </location>
</feature>
<evidence type="ECO:0000256" key="5">
    <source>
        <dbReference type="ARBA" id="ARBA00023136"/>
    </source>
</evidence>
<dbReference type="GO" id="GO:0016020">
    <property type="term" value="C:membrane"/>
    <property type="evidence" value="ECO:0007669"/>
    <property type="project" value="UniProtKB-SubCell"/>
</dbReference>
<keyword evidence="5 6" id="KW-0472">Membrane</keyword>
<gene>
    <name evidence="7" type="ORF">MBESOW_P0782</name>
</gene>
<dbReference type="EMBL" id="BBQY01000001">
    <property type="protein sequence ID" value="GBH29528.1"/>
    <property type="molecule type" value="Genomic_DNA"/>
</dbReference>
<keyword evidence="8" id="KW-1185">Reference proteome</keyword>
<accession>A0A401IYT5</accession>
<evidence type="ECO:0000256" key="4">
    <source>
        <dbReference type="ARBA" id="ARBA00022989"/>
    </source>
</evidence>
<dbReference type="STRING" id="1192759.GCA_000277525_00203"/>
<comment type="similarity">
    <text evidence="2">Belongs to the autoinducer-2 exporter (AI-2E) (TC 2.A.86) family.</text>
</comment>
<keyword evidence="4 6" id="KW-1133">Transmembrane helix</keyword>
<feature type="transmembrane region" description="Helical" evidence="6">
    <location>
        <begin position="332"/>
        <end position="362"/>
    </location>
</feature>
<feature type="transmembrane region" description="Helical" evidence="6">
    <location>
        <begin position="177"/>
        <end position="200"/>
    </location>
</feature>
<evidence type="ECO:0000256" key="3">
    <source>
        <dbReference type="ARBA" id="ARBA00022692"/>
    </source>
</evidence>
<keyword evidence="3 6" id="KW-0812">Transmembrane</keyword>
<dbReference type="Proteomes" id="UP000290975">
    <property type="component" value="Unassembled WGS sequence"/>
</dbReference>
<dbReference type="PANTHER" id="PTHR21716">
    <property type="entry name" value="TRANSMEMBRANE PROTEIN"/>
    <property type="match status" value="1"/>
</dbReference>
<sequence>MEPARTPMDLPPDLAYGGEMTTPHTNHNRIEDGFFLGLVILVTIAFAFVLEPFFAAVLWGVIIAVLFWPINQRIAARMPGHRNSAALLTLLLIIAIVIIPAILLSVALIQEAVHFYAQIQSGKIDFARMFAQMQNGLPEWAHGMLRRIGFSNFDAARVTVSNGITSSFRTLAGQALLIGQGAFSFIVALGVMLYLAFFLLRDGERLSQRFADAAPLRPHQREALLHRFVVVIRATVKGSLVVAIVQGFIGGVIFWMLGIQGALLWGVLMGAFSLLPAIGSALVWAPVALYLFATGAIWQGAVLVAAGALIIGSVDNLLRPILVGRETRIPDYVVLISTLGGIEMFGFNGIVIGPVIAALFIATWNIFTQMRREGEVGQ</sequence>
<dbReference type="Pfam" id="PF01594">
    <property type="entry name" value="AI-2E_transport"/>
    <property type="match status" value="1"/>
</dbReference>
<feature type="transmembrane region" description="Helical" evidence="6">
    <location>
        <begin position="263"/>
        <end position="284"/>
    </location>
</feature>
<organism evidence="7 8">
    <name type="scientific">Sphingobium xenophagum</name>
    <dbReference type="NCBI Taxonomy" id="121428"/>
    <lineage>
        <taxon>Bacteria</taxon>
        <taxon>Pseudomonadati</taxon>
        <taxon>Pseudomonadota</taxon>
        <taxon>Alphaproteobacteria</taxon>
        <taxon>Sphingomonadales</taxon>
        <taxon>Sphingomonadaceae</taxon>
        <taxon>Sphingobium</taxon>
    </lineage>
</organism>
<reference evidence="7 8" key="1">
    <citation type="submission" date="2014-12" db="EMBL/GenBank/DDBJ databases">
        <title>Whole genome sequencing of Sphingobium xenophagum OW59.</title>
        <authorList>
            <person name="Ohta Y."/>
            <person name="Nishi S."/>
            <person name="Hatada Y."/>
        </authorList>
    </citation>
    <scope>NUCLEOTIDE SEQUENCE [LARGE SCALE GENOMIC DNA]</scope>
    <source>
        <strain evidence="7 8">OW59</strain>
    </source>
</reference>
<evidence type="ECO:0008006" key="9">
    <source>
        <dbReference type="Google" id="ProtNLM"/>
    </source>
</evidence>
<name>A0A401IYT5_SPHXE</name>
<evidence type="ECO:0000313" key="8">
    <source>
        <dbReference type="Proteomes" id="UP000290975"/>
    </source>
</evidence>
<comment type="subcellular location">
    <subcellularLocation>
        <location evidence="1">Membrane</location>
        <topology evidence="1">Multi-pass membrane protein</topology>
    </subcellularLocation>
</comment>
<evidence type="ECO:0000313" key="7">
    <source>
        <dbReference type="EMBL" id="GBH29528.1"/>
    </source>
</evidence>
<feature type="transmembrane region" description="Helical" evidence="6">
    <location>
        <begin position="34"/>
        <end position="67"/>
    </location>
</feature>
<feature type="transmembrane region" description="Helical" evidence="6">
    <location>
        <begin position="234"/>
        <end position="257"/>
    </location>
</feature>
<evidence type="ECO:0000256" key="6">
    <source>
        <dbReference type="SAM" id="Phobius"/>
    </source>
</evidence>
<feature type="transmembrane region" description="Helical" evidence="6">
    <location>
        <begin position="87"/>
        <end position="109"/>
    </location>
</feature>
<evidence type="ECO:0000256" key="2">
    <source>
        <dbReference type="ARBA" id="ARBA00009773"/>
    </source>
</evidence>
<protein>
    <recommendedName>
        <fullName evidence="9">AI-2E family transporter</fullName>
    </recommendedName>
</protein>
<comment type="caution">
    <text evidence="7">The sequence shown here is derived from an EMBL/GenBank/DDBJ whole genome shotgun (WGS) entry which is preliminary data.</text>
</comment>